<feature type="site" description="Important to generate the dianion" evidence="9">
    <location>
        <position position="104"/>
    </location>
</feature>
<comment type="pathway">
    <text evidence="9">Amino-acid biosynthesis; L-methionine biosynthesis via salvage pathway; L-methionine from S-methyl-5-thio-alpha-D-ribose 1-phosphate: step 5/6.</text>
</comment>
<keyword evidence="6 9" id="KW-0560">Oxidoreductase</keyword>
<keyword evidence="11" id="KW-1185">Reference proteome</keyword>
<reference evidence="10 11" key="1">
    <citation type="submission" date="2016-04" db="EMBL/GenBank/DDBJ databases">
        <title>Complete Genome Sequence of Halotalea alkalilenta IHB B 13600.</title>
        <authorList>
            <person name="Swarnkar M.K."/>
            <person name="Sharma A."/>
            <person name="Kaushal K."/>
            <person name="Soni R."/>
            <person name="Rana S."/>
            <person name="Singh A.K."/>
            <person name="Gulati A."/>
        </authorList>
    </citation>
    <scope>NUCLEOTIDE SEQUENCE [LARGE SCALE GENOMIC DNA]</scope>
    <source>
        <strain evidence="10 11">IHB B 13600</strain>
    </source>
</reference>
<feature type="site" description="May play a role in metal incorporation in vivo" evidence="9">
    <location>
        <position position="95"/>
    </location>
</feature>
<evidence type="ECO:0000256" key="9">
    <source>
        <dbReference type="HAMAP-Rule" id="MF_01682"/>
    </source>
</evidence>
<keyword evidence="3 9" id="KW-0028">Amino-acid biosynthesis</keyword>
<evidence type="ECO:0000256" key="3">
    <source>
        <dbReference type="ARBA" id="ARBA00022605"/>
    </source>
</evidence>
<feature type="binding site" evidence="9">
    <location>
        <position position="98"/>
    </location>
    <ligand>
        <name>Ni(2+)</name>
        <dbReference type="ChEBI" id="CHEBI:49786"/>
    </ligand>
</feature>
<evidence type="ECO:0000256" key="1">
    <source>
        <dbReference type="ARBA" id="ARBA00000428"/>
    </source>
</evidence>
<comment type="catalytic activity">
    <reaction evidence="9">
        <text>1,2-dihydroxy-5-(methylsulfanyl)pent-1-en-3-one + O2 = 3-(methylsulfanyl)propanoate + CO + formate + 2 H(+)</text>
        <dbReference type="Rhea" id="RHEA:14161"/>
        <dbReference type="ChEBI" id="CHEBI:15378"/>
        <dbReference type="ChEBI" id="CHEBI:15379"/>
        <dbReference type="ChEBI" id="CHEBI:15740"/>
        <dbReference type="ChEBI" id="CHEBI:17245"/>
        <dbReference type="ChEBI" id="CHEBI:49016"/>
        <dbReference type="ChEBI" id="CHEBI:49252"/>
        <dbReference type="EC" id="1.13.11.53"/>
    </reaction>
</comment>
<evidence type="ECO:0000256" key="8">
    <source>
        <dbReference type="ARBA" id="ARBA00023167"/>
    </source>
</evidence>
<name>A0A172YBT8_9GAMM</name>
<dbReference type="GO" id="GO:0019284">
    <property type="term" value="P:L-methionine salvage from S-adenosylmethionine"/>
    <property type="evidence" value="ECO:0007669"/>
    <property type="project" value="InterPro"/>
</dbReference>
<keyword evidence="7 9" id="KW-0408">Iron</keyword>
<dbReference type="HAMAP" id="MF_01682">
    <property type="entry name" value="Salvage_MtnD"/>
    <property type="match status" value="1"/>
</dbReference>
<feature type="binding site" evidence="9">
    <location>
        <position position="96"/>
    </location>
    <ligand>
        <name>Fe(2+)</name>
        <dbReference type="ChEBI" id="CHEBI:29033"/>
    </ligand>
</feature>
<dbReference type="GO" id="GO:0010309">
    <property type="term" value="F:acireductone dioxygenase [iron(II)-requiring] activity"/>
    <property type="evidence" value="ECO:0007669"/>
    <property type="project" value="UniProtKB-UniRule"/>
</dbReference>
<dbReference type="AlphaFoldDB" id="A0A172YBT8"/>
<comment type="cofactor">
    <cofactor evidence="9">
        <name>Fe(2+)</name>
        <dbReference type="ChEBI" id="CHEBI:29033"/>
    </cofactor>
    <text evidence="9">Binds 1 Fe(2+) cation per monomer.</text>
</comment>
<keyword evidence="5 9" id="KW-0223">Dioxygenase</keyword>
<evidence type="ECO:0000256" key="4">
    <source>
        <dbReference type="ARBA" id="ARBA00022723"/>
    </source>
</evidence>
<evidence type="ECO:0000256" key="2">
    <source>
        <dbReference type="ARBA" id="ARBA00022596"/>
    </source>
</evidence>
<dbReference type="InterPro" id="IPR004313">
    <property type="entry name" value="ARD"/>
</dbReference>
<dbReference type="GO" id="GO:0005506">
    <property type="term" value="F:iron ion binding"/>
    <property type="evidence" value="ECO:0007669"/>
    <property type="project" value="UniProtKB-UniRule"/>
</dbReference>
<dbReference type="EC" id="1.13.11.54" evidence="9"/>
<feature type="site" description="May play a role in transmitting local conformational changes" evidence="9">
    <location>
        <position position="101"/>
    </location>
</feature>
<dbReference type="KEGG" id="haa:A5892_03840"/>
<dbReference type="SUPFAM" id="SSF51182">
    <property type="entry name" value="RmlC-like cupins"/>
    <property type="match status" value="1"/>
</dbReference>
<feature type="binding site" evidence="9">
    <location>
        <position position="140"/>
    </location>
    <ligand>
        <name>Fe(2+)</name>
        <dbReference type="ChEBI" id="CHEBI:29033"/>
    </ligand>
</feature>
<proteinExistence type="inferred from homology"/>
<dbReference type="PANTHER" id="PTHR23418">
    <property type="entry name" value="ACIREDUCTONE DIOXYGENASE"/>
    <property type="match status" value="1"/>
</dbReference>
<evidence type="ECO:0000256" key="7">
    <source>
        <dbReference type="ARBA" id="ARBA00023004"/>
    </source>
</evidence>
<dbReference type="UniPathway" id="UPA00904">
    <property type="reaction ID" value="UER00878"/>
</dbReference>
<feature type="binding site" evidence="9">
    <location>
        <position position="140"/>
    </location>
    <ligand>
        <name>Ni(2+)</name>
        <dbReference type="ChEBI" id="CHEBI:49786"/>
    </ligand>
</feature>
<dbReference type="RefSeq" id="WP_064121676.1">
    <property type="nucleotide sequence ID" value="NZ_CP015243.1"/>
</dbReference>
<evidence type="ECO:0000313" key="11">
    <source>
        <dbReference type="Proteomes" id="UP000077875"/>
    </source>
</evidence>
<comment type="function">
    <text evidence="9">Catalyzes 2 different reactions between oxygene and the acireductone 1,2-dihydroxy-3-keto-5-methylthiopentene (DHK-MTPene) depending upon the metal bound in the active site. Fe-containing acireductone dioxygenase (Fe-ARD) produces formate and 2-keto-4-methylthiobutyrate (KMTB), the alpha-ketoacid precursor of methionine in the methionine recycle pathway. Ni-containing acireductone dioxygenase (Ni-ARD) produces methylthiopropionate, carbon monoxide and formate, and does not lie on the methionine recycle pathway.</text>
</comment>
<gene>
    <name evidence="9" type="primary">mtnD</name>
    <name evidence="10" type="ORF">A5892_03840</name>
</gene>
<dbReference type="CDD" id="cd02232">
    <property type="entry name" value="cupin_ARD"/>
    <property type="match status" value="1"/>
</dbReference>
<dbReference type="STRING" id="376489.A5892_03840"/>
<feature type="binding site" evidence="9">
    <location>
        <position position="102"/>
    </location>
    <ligand>
        <name>Ni(2+)</name>
        <dbReference type="ChEBI" id="CHEBI:49786"/>
    </ligand>
</feature>
<sequence>MSFLHVYHEKNAEQPLLSTEDGKRIAEELEAHGVRFERWPLKALPADAEATEILGAYEQEVSRLKQEGGFVVADIIHMTPQHPDKDALREKFLDEHRHSEDEVRFFVRGEGIFYLHLDNRVYAVGCSQGDLMSVPTGVAHWFDMGPSPDFTCIRLFIEKDGWVAKMTGDDIAAGFPRFEQLSA</sequence>
<comment type="catalytic activity">
    <reaction evidence="1 9">
        <text>1,2-dihydroxy-5-(methylsulfanyl)pent-1-en-3-one + O2 = 4-methylsulfanyl-2-oxobutanoate + formate + 2 H(+)</text>
        <dbReference type="Rhea" id="RHEA:24504"/>
        <dbReference type="ChEBI" id="CHEBI:15378"/>
        <dbReference type="ChEBI" id="CHEBI:15379"/>
        <dbReference type="ChEBI" id="CHEBI:15740"/>
        <dbReference type="ChEBI" id="CHEBI:16723"/>
        <dbReference type="ChEBI" id="CHEBI:49252"/>
        <dbReference type="EC" id="1.13.11.54"/>
    </reaction>
</comment>
<dbReference type="Gene3D" id="2.60.120.10">
    <property type="entry name" value="Jelly Rolls"/>
    <property type="match status" value="1"/>
</dbReference>
<dbReference type="InterPro" id="IPR014710">
    <property type="entry name" value="RmlC-like_jellyroll"/>
</dbReference>
<comment type="subunit">
    <text evidence="9">Monomer.</text>
</comment>
<evidence type="ECO:0000313" key="10">
    <source>
        <dbReference type="EMBL" id="ANF56703.1"/>
    </source>
</evidence>
<comment type="cofactor">
    <cofactor evidence="9">
        <name>Ni(2+)</name>
        <dbReference type="ChEBI" id="CHEBI:49786"/>
    </cofactor>
    <text evidence="9">Binds 1 nickel ion per monomer.</text>
</comment>
<dbReference type="GO" id="GO:0019509">
    <property type="term" value="P:L-methionine salvage from methylthioadenosine"/>
    <property type="evidence" value="ECO:0007669"/>
    <property type="project" value="UniProtKB-UniRule"/>
</dbReference>
<feature type="binding site" evidence="9">
    <location>
        <position position="96"/>
    </location>
    <ligand>
        <name>Ni(2+)</name>
        <dbReference type="ChEBI" id="CHEBI:49786"/>
    </ligand>
</feature>
<dbReference type="EMBL" id="CP015243">
    <property type="protein sequence ID" value="ANF56703.1"/>
    <property type="molecule type" value="Genomic_DNA"/>
</dbReference>
<dbReference type="Proteomes" id="UP000077875">
    <property type="component" value="Chromosome"/>
</dbReference>
<comment type="similarity">
    <text evidence="9">Belongs to the acireductone dioxygenase (ARD) family.</text>
</comment>
<feature type="binding site" evidence="9">
    <location>
        <position position="98"/>
    </location>
    <ligand>
        <name>Fe(2+)</name>
        <dbReference type="ChEBI" id="CHEBI:29033"/>
    </ligand>
</feature>
<keyword evidence="4 9" id="KW-0479">Metal-binding</keyword>
<organism evidence="10 11">
    <name type="scientific">Halotalea alkalilenta</name>
    <dbReference type="NCBI Taxonomy" id="376489"/>
    <lineage>
        <taxon>Bacteria</taxon>
        <taxon>Pseudomonadati</taxon>
        <taxon>Pseudomonadota</taxon>
        <taxon>Gammaproteobacteria</taxon>
        <taxon>Oceanospirillales</taxon>
        <taxon>Halomonadaceae</taxon>
        <taxon>Halotalea</taxon>
    </lineage>
</organism>
<keyword evidence="2 9" id="KW-0533">Nickel</keyword>
<dbReference type="InterPro" id="IPR011051">
    <property type="entry name" value="RmlC_Cupin_sf"/>
</dbReference>
<protein>
    <recommendedName>
        <fullName evidence="9">Acireductone dioxygenase</fullName>
    </recommendedName>
    <alternativeName>
        <fullName evidence="9">1,2-dihydroxy-3-keto-5-methylthiopentene dioxygenase</fullName>
        <shortName evidence="9">DHK-MTPene dioxygenase</shortName>
    </alternativeName>
    <alternativeName>
        <fullName evidence="9">Acireductone dioxygenase (Fe(2+)-requiring)</fullName>
        <shortName evidence="9">ARD'</shortName>
        <shortName evidence="9">Fe-ARD</shortName>
        <ecNumber evidence="9">1.13.11.54</ecNumber>
    </alternativeName>
    <alternativeName>
        <fullName evidence="9">Acireductone dioxygenase (Ni(2+)-requiring)</fullName>
        <shortName evidence="9">ARD</shortName>
        <shortName evidence="9">Ni-ARD</shortName>
        <ecNumber evidence="9">1.13.11.53</ecNumber>
    </alternativeName>
</protein>
<dbReference type="EC" id="1.13.11.53" evidence="9"/>
<dbReference type="GO" id="GO:0016151">
    <property type="term" value="F:nickel cation binding"/>
    <property type="evidence" value="ECO:0007669"/>
    <property type="project" value="UniProtKB-UniRule"/>
</dbReference>
<evidence type="ECO:0000256" key="6">
    <source>
        <dbReference type="ARBA" id="ARBA00023002"/>
    </source>
</evidence>
<keyword evidence="8 9" id="KW-0486">Methionine biosynthesis</keyword>
<feature type="binding site" evidence="9">
    <location>
        <position position="102"/>
    </location>
    <ligand>
        <name>Fe(2+)</name>
        <dbReference type="ChEBI" id="CHEBI:29033"/>
    </ligand>
</feature>
<accession>A0A172YBT8</accession>
<evidence type="ECO:0000256" key="5">
    <source>
        <dbReference type="ARBA" id="ARBA00022964"/>
    </source>
</evidence>
<dbReference type="GO" id="GO:0010308">
    <property type="term" value="F:acireductone dioxygenase (Ni2+-requiring) activity"/>
    <property type="evidence" value="ECO:0007669"/>
    <property type="project" value="UniProtKB-UniRule"/>
</dbReference>
<dbReference type="Pfam" id="PF03079">
    <property type="entry name" value="ARD"/>
    <property type="match status" value="1"/>
</dbReference>
<dbReference type="PANTHER" id="PTHR23418:SF0">
    <property type="entry name" value="ACIREDUCTONE DIOXYGENASE"/>
    <property type="match status" value="1"/>
</dbReference>
<dbReference type="InterPro" id="IPR023956">
    <property type="entry name" value="ARD_bac"/>
</dbReference>